<name>A0A5D3AQL7_9TREE</name>
<dbReference type="Pfam" id="PF22936">
    <property type="entry name" value="Pol_BBD"/>
    <property type="match status" value="1"/>
</dbReference>
<feature type="domain" description="Retrovirus-related Pol polyprotein from transposon TNT 1-94-like beta-barrel" evidence="1">
    <location>
        <begin position="28"/>
        <end position="97"/>
    </location>
</feature>
<evidence type="ECO:0000259" key="1">
    <source>
        <dbReference type="Pfam" id="PF22936"/>
    </source>
</evidence>
<dbReference type="EMBL" id="NIDF01000139">
    <property type="protein sequence ID" value="TYJ52360.1"/>
    <property type="molecule type" value="Genomic_DNA"/>
</dbReference>
<evidence type="ECO:0000313" key="2">
    <source>
        <dbReference type="EMBL" id="TYJ52360.1"/>
    </source>
</evidence>
<sequence>MAHSAPGFVLLSHVALQASSSPNLANHWVFDTGASLSMTGDVSWFSTPPKPLTRPINVTVADGSTLVVAGSADVCLLNHEGAVVQVRDVYYVPNLQRHGTPGDCTTFLRTINRHVAARFPAGSPAAAPWVALHFTDAAGLGLSRPPQPIHQIAITFLS</sequence>
<dbReference type="Proteomes" id="UP000322245">
    <property type="component" value="Unassembled WGS sequence"/>
</dbReference>
<protein>
    <recommendedName>
        <fullName evidence="1">Retrovirus-related Pol polyprotein from transposon TNT 1-94-like beta-barrel domain-containing protein</fullName>
    </recommendedName>
</protein>
<gene>
    <name evidence="2" type="ORF">B9479_007054</name>
</gene>
<organism evidence="2 3">
    <name type="scientific">Cryptococcus floricola</name>
    <dbReference type="NCBI Taxonomy" id="2591691"/>
    <lineage>
        <taxon>Eukaryota</taxon>
        <taxon>Fungi</taxon>
        <taxon>Dikarya</taxon>
        <taxon>Basidiomycota</taxon>
        <taxon>Agaricomycotina</taxon>
        <taxon>Tremellomycetes</taxon>
        <taxon>Tremellales</taxon>
        <taxon>Cryptococcaceae</taxon>
        <taxon>Cryptococcus</taxon>
    </lineage>
</organism>
<dbReference type="InterPro" id="IPR054722">
    <property type="entry name" value="PolX-like_BBD"/>
</dbReference>
<evidence type="ECO:0000313" key="3">
    <source>
        <dbReference type="Proteomes" id="UP000322245"/>
    </source>
</evidence>
<comment type="caution">
    <text evidence="2">The sequence shown here is derived from an EMBL/GenBank/DDBJ whole genome shotgun (WGS) entry which is preliminary data.</text>
</comment>
<reference evidence="2 3" key="1">
    <citation type="submission" date="2017-05" db="EMBL/GenBank/DDBJ databases">
        <title>The Genome Sequence of Tsuchiyaea wingfieldii DSM 27421.</title>
        <authorList>
            <person name="Cuomo C."/>
            <person name="Passer A."/>
            <person name="Billmyre B."/>
            <person name="Heitman J."/>
        </authorList>
    </citation>
    <scope>NUCLEOTIDE SEQUENCE [LARGE SCALE GENOMIC DNA]</scope>
    <source>
        <strain evidence="2 3">DSM 27421</strain>
    </source>
</reference>
<dbReference type="AlphaFoldDB" id="A0A5D3AQL7"/>
<proteinExistence type="predicted"/>
<accession>A0A5D3AQL7</accession>
<keyword evidence="3" id="KW-1185">Reference proteome</keyword>